<dbReference type="SUPFAM" id="SSF51735">
    <property type="entry name" value="NAD(P)-binding Rossmann-fold domains"/>
    <property type="match status" value="1"/>
</dbReference>
<comment type="caution">
    <text evidence="4">The sequence shown here is derived from an EMBL/GenBank/DDBJ whole genome shotgun (WGS) entry which is preliminary data.</text>
</comment>
<organism evidence="4 5">
    <name type="scientific">Agromyces salentinus</name>
    <dbReference type="NCBI Taxonomy" id="269421"/>
    <lineage>
        <taxon>Bacteria</taxon>
        <taxon>Bacillati</taxon>
        <taxon>Actinomycetota</taxon>
        <taxon>Actinomycetes</taxon>
        <taxon>Micrococcales</taxon>
        <taxon>Microbacteriaceae</taxon>
        <taxon>Agromyces</taxon>
    </lineage>
</organism>
<dbReference type="RefSeq" id="WP_212275500.1">
    <property type="nucleotide sequence ID" value="NZ_BAAANK010000012.1"/>
</dbReference>
<dbReference type="PANTHER" id="PTHR42760">
    <property type="entry name" value="SHORT-CHAIN DEHYDROGENASES/REDUCTASES FAMILY MEMBER"/>
    <property type="match status" value="1"/>
</dbReference>
<evidence type="ECO:0000313" key="4">
    <source>
        <dbReference type="EMBL" id="GAA1846313.1"/>
    </source>
</evidence>
<dbReference type="Proteomes" id="UP001501746">
    <property type="component" value="Unassembled WGS sequence"/>
</dbReference>
<proteinExistence type="inferred from homology"/>
<evidence type="ECO:0000256" key="1">
    <source>
        <dbReference type="ARBA" id="ARBA00006484"/>
    </source>
</evidence>
<evidence type="ECO:0000256" key="2">
    <source>
        <dbReference type="ARBA" id="ARBA00023002"/>
    </source>
</evidence>
<dbReference type="PRINTS" id="PR00080">
    <property type="entry name" value="SDRFAMILY"/>
</dbReference>
<sequence length="255" mass="26468">MTTTATTLFSLEGRTALVTGASRGIGQAIALGLASAGADLILVGRGESLAGTAEDVAALSREATVVDADLSDLDGLRDRIAALATTTEIDVLVNCAGVIRRGAFLDTDDALWREVMAVNLDAPRLLSSWVAAGMLERGRGKIVNIASLLSFQGGKDVASYAASKHALVGLTRALSNEWASGGVQVNAIAPGYIATDNTDALRRDPVREAEILARIPTGRWGRPLDIVGAAVFLAAPASDYITGHTLVVDGGWMSR</sequence>
<accession>A0ABP4Z8Z0</accession>
<evidence type="ECO:0000259" key="3">
    <source>
        <dbReference type="SMART" id="SM00822"/>
    </source>
</evidence>
<feature type="domain" description="Ketoreductase" evidence="3">
    <location>
        <begin position="14"/>
        <end position="181"/>
    </location>
</feature>
<gene>
    <name evidence="4" type="primary">kduD_2</name>
    <name evidence="4" type="ORF">GCM10009750_35870</name>
</gene>
<dbReference type="SMART" id="SM00822">
    <property type="entry name" value="PKS_KR"/>
    <property type="match status" value="1"/>
</dbReference>
<comment type="similarity">
    <text evidence="1">Belongs to the short-chain dehydrogenases/reductases (SDR) family.</text>
</comment>
<dbReference type="PANTHER" id="PTHR42760:SF5">
    <property type="entry name" value="2-DEHYDRO-3-DEOXY-D-GLUCONATE 5-DEHYDROGENASE"/>
    <property type="match status" value="1"/>
</dbReference>
<dbReference type="PRINTS" id="PR00081">
    <property type="entry name" value="GDHRDH"/>
</dbReference>
<dbReference type="InterPro" id="IPR057326">
    <property type="entry name" value="KR_dom"/>
</dbReference>
<keyword evidence="5" id="KW-1185">Reference proteome</keyword>
<dbReference type="InterPro" id="IPR002347">
    <property type="entry name" value="SDR_fam"/>
</dbReference>
<reference evidence="5" key="1">
    <citation type="journal article" date="2019" name="Int. J. Syst. Evol. Microbiol.">
        <title>The Global Catalogue of Microorganisms (GCM) 10K type strain sequencing project: providing services to taxonomists for standard genome sequencing and annotation.</title>
        <authorList>
            <consortium name="The Broad Institute Genomics Platform"/>
            <consortium name="The Broad Institute Genome Sequencing Center for Infectious Disease"/>
            <person name="Wu L."/>
            <person name="Ma J."/>
        </authorList>
    </citation>
    <scope>NUCLEOTIDE SEQUENCE [LARGE SCALE GENOMIC DNA]</scope>
    <source>
        <strain evidence="5">JCM 14323</strain>
    </source>
</reference>
<keyword evidence="2" id="KW-0560">Oxidoreductase</keyword>
<evidence type="ECO:0000313" key="5">
    <source>
        <dbReference type="Proteomes" id="UP001501746"/>
    </source>
</evidence>
<dbReference type="InterPro" id="IPR036291">
    <property type="entry name" value="NAD(P)-bd_dom_sf"/>
</dbReference>
<protein>
    <submittedName>
        <fullName evidence="4">2-dehydro-3-deoxy-D-gluconate 5-dehydrogenase KduD</fullName>
    </submittedName>
</protein>
<dbReference type="EMBL" id="BAAANK010000012">
    <property type="protein sequence ID" value="GAA1846313.1"/>
    <property type="molecule type" value="Genomic_DNA"/>
</dbReference>
<dbReference type="Gene3D" id="3.40.50.720">
    <property type="entry name" value="NAD(P)-binding Rossmann-like Domain"/>
    <property type="match status" value="1"/>
</dbReference>
<dbReference type="PROSITE" id="PS00061">
    <property type="entry name" value="ADH_SHORT"/>
    <property type="match status" value="1"/>
</dbReference>
<name>A0ABP4Z8Z0_9MICO</name>
<dbReference type="Pfam" id="PF13561">
    <property type="entry name" value="adh_short_C2"/>
    <property type="match status" value="1"/>
</dbReference>
<dbReference type="InterPro" id="IPR020904">
    <property type="entry name" value="Sc_DH/Rdtase_CS"/>
</dbReference>